<organism evidence="2 3">
    <name type="scientific">Neolewinella agarilytica</name>
    <dbReference type="NCBI Taxonomy" id="478744"/>
    <lineage>
        <taxon>Bacteria</taxon>
        <taxon>Pseudomonadati</taxon>
        <taxon>Bacteroidota</taxon>
        <taxon>Saprospiria</taxon>
        <taxon>Saprospirales</taxon>
        <taxon>Lewinellaceae</taxon>
        <taxon>Neolewinella</taxon>
    </lineage>
</organism>
<protein>
    <submittedName>
        <fullName evidence="2">tRNA(fMet)-specific endonuclease VapC</fullName>
    </submittedName>
</protein>
<keyword evidence="2" id="KW-0255">Endonuclease</keyword>
<evidence type="ECO:0000313" key="3">
    <source>
        <dbReference type="Proteomes" id="UP000199021"/>
    </source>
</evidence>
<dbReference type="Proteomes" id="UP000199021">
    <property type="component" value="Unassembled WGS sequence"/>
</dbReference>
<sequence>MGRLAVIEITYGELLDAYAEIDAFSQGKLDQPSSFSARNMGKNDLWIAATTKITNSTLLTSDRDFDHLQGNYFEVLLIENIDSKKS</sequence>
<dbReference type="SUPFAM" id="SSF88723">
    <property type="entry name" value="PIN domain-like"/>
    <property type="match status" value="1"/>
</dbReference>
<name>A0A1H9LKI0_9BACT</name>
<dbReference type="Pfam" id="PF01850">
    <property type="entry name" value="PIN"/>
    <property type="match status" value="1"/>
</dbReference>
<reference evidence="3" key="1">
    <citation type="submission" date="2016-10" db="EMBL/GenBank/DDBJ databases">
        <authorList>
            <person name="Varghese N."/>
            <person name="Submissions S."/>
        </authorList>
    </citation>
    <scope>NUCLEOTIDE SEQUENCE [LARGE SCALE GENOMIC DNA]</scope>
    <source>
        <strain evidence="3">DSM 24740</strain>
    </source>
</reference>
<dbReference type="InterPro" id="IPR029060">
    <property type="entry name" value="PIN-like_dom_sf"/>
</dbReference>
<dbReference type="InParanoid" id="A0A1H9LKI0"/>
<dbReference type="AlphaFoldDB" id="A0A1H9LKI0"/>
<accession>A0A1H9LKI0</accession>
<keyword evidence="2" id="KW-0540">Nuclease</keyword>
<dbReference type="GO" id="GO:0004519">
    <property type="term" value="F:endonuclease activity"/>
    <property type="evidence" value="ECO:0007669"/>
    <property type="project" value="UniProtKB-KW"/>
</dbReference>
<keyword evidence="3" id="KW-1185">Reference proteome</keyword>
<dbReference type="InterPro" id="IPR002716">
    <property type="entry name" value="PIN_dom"/>
</dbReference>
<evidence type="ECO:0000259" key="1">
    <source>
        <dbReference type="Pfam" id="PF01850"/>
    </source>
</evidence>
<dbReference type="STRING" id="478744.SAMN05444359_12478"/>
<feature type="domain" description="PIN" evidence="1">
    <location>
        <begin position="4"/>
        <end position="69"/>
    </location>
</feature>
<proteinExistence type="predicted"/>
<dbReference type="Gene3D" id="3.40.50.1010">
    <property type="entry name" value="5'-nuclease"/>
    <property type="match status" value="1"/>
</dbReference>
<evidence type="ECO:0000313" key="2">
    <source>
        <dbReference type="EMBL" id="SER11926.1"/>
    </source>
</evidence>
<dbReference type="EMBL" id="FOFB01000024">
    <property type="protein sequence ID" value="SER11926.1"/>
    <property type="molecule type" value="Genomic_DNA"/>
</dbReference>
<keyword evidence="2" id="KW-0378">Hydrolase</keyword>
<gene>
    <name evidence="2" type="ORF">SAMN05444359_12478</name>
</gene>